<evidence type="ECO:0000313" key="2">
    <source>
        <dbReference type="Proteomes" id="UP000233597"/>
    </source>
</evidence>
<gene>
    <name evidence="1" type="ORF">COO20_04345</name>
</gene>
<organism evidence="1 2">
    <name type="scientific">Thalassospira marina</name>
    <dbReference type="NCBI Taxonomy" id="2048283"/>
    <lineage>
        <taxon>Bacteria</taxon>
        <taxon>Pseudomonadati</taxon>
        <taxon>Pseudomonadota</taxon>
        <taxon>Alphaproteobacteria</taxon>
        <taxon>Rhodospirillales</taxon>
        <taxon>Thalassospiraceae</taxon>
        <taxon>Thalassospira</taxon>
    </lineage>
</organism>
<dbReference type="Proteomes" id="UP000233597">
    <property type="component" value="Unassembled WGS sequence"/>
</dbReference>
<reference evidence="1 2" key="1">
    <citation type="submission" date="2017-09" db="EMBL/GenBank/DDBJ databases">
        <title>Biodiversity and function of Thalassospira species in the particle-attached aromatic-hydrocarbon-degrading consortia from the surface seawater of the South China Sea.</title>
        <authorList>
            <person name="Dong C."/>
            <person name="Liu R."/>
            <person name="Shao Z."/>
        </authorList>
    </citation>
    <scope>NUCLEOTIDE SEQUENCE [LARGE SCALE GENOMIC DNA]</scope>
    <source>
        <strain evidence="1 2">CSC1P2</strain>
    </source>
</reference>
<accession>A0A2N3KY56</accession>
<dbReference type="AlphaFoldDB" id="A0A2N3KY56"/>
<proteinExistence type="predicted"/>
<dbReference type="EMBL" id="NWTK01000002">
    <property type="protein sequence ID" value="PKR55406.1"/>
    <property type="molecule type" value="Genomic_DNA"/>
</dbReference>
<evidence type="ECO:0000313" key="1">
    <source>
        <dbReference type="EMBL" id="PKR55406.1"/>
    </source>
</evidence>
<protein>
    <submittedName>
        <fullName evidence="1">Uncharacterized protein</fullName>
    </submittedName>
</protein>
<name>A0A2N3KY56_9PROT</name>
<comment type="caution">
    <text evidence="1">The sequence shown here is derived from an EMBL/GenBank/DDBJ whole genome shotgun (WGS) entry which is preliminary data.</text>
</comment>
<sequence>MANTNFATSNLIGARFDAWSSDAKFDLGTVASGNDGSEWVYVQADAGGVTAAGYVVLIDESYAADMIDTTNTASAFGQAVGVASAAATANYYGWVQRKGTASIRVAASCAANAAINSTGTAGQLDDDASTGAEVINGIVLTTANGGAAGTAEGVLSYPNVGATL</sequence>
<dbReference type="RefSeq" id="WP_101264455.1">
    <property type="nucleotide sequence ID" value="NZ_NWTK01000002.1"/>
</dbReference>